<evidence type="ECO:0000256" key="1">
    <source>
        <dbReference type="SAM" id="MobiDB-lite"/>
    </source>
</evidence>
<feature type="region of interest" description="Disordered" evidence="1">
    <location>
        <begin position="368"/>
        <end position="389"/>
    </location>
</feature>
<feature type="region of interest" description="Disordered" evidence="1">
    <location>
        <begin position="1"/>
        <end position="55"/>
    </location>
</feature>
<evidence type="ECO:0000313" key="2">
    <source>
        <dbReference type="EMBL" id="CEM41281.1"/>
    </source>
</evidence>
<reference evidence="2" key="1">
    <citation type="submission" date="2014-11" db="EMBL/GenBank/DDBJ databases">
        <authorList>
            <person name="Otto D Thomas"/>
            <person name="Naeem Raeece"/>
        </authorList>
    </citation>
    <scope>NUCLEOTIDE SEQUENCE</scope>
</reference>
<protein>
    <submittedName>
        <fullName evidence="2">Uncharacterized protein</fullName>
    </submittedName>
</protein>
<proteinExistence type="predicted"/>
<dbReference type="AlphaFoldDB" id="A0A0G4HBU3"/>
<dbReference type="VEuPathDB" id="CryptoDB:Cvel_923"/>
<accession>A0A0G4HBU3</accession>
<name>A0A0G4HBU3_9ALVE</name>
<gene>
    <name evidence="2" type="ORF">Cvel_923</name>
</gene>
<dbReference type="EMBL" id="CDMZ01002202">
    <property type="protein sequence ID" value="CEM41281.1"/>
    <property type="molecule type" value="Genomic_DNA"/>
</dbReference>
<organism evidence="2">
    <name type="scientific">Chromera velia CCMP2878</name>
    <dbReference type="NCBI Taxonomy" id="1169474"/>
    <lineage>
        <taxon>Eukaryota</taxon>
        <taxon>Sar</taxon>
        <taxon>Alveolata</taxon>
        <taxon>Colpodellida</taxon>
        <taxon>Chromeraceae</taxon>
        <taxon>Chromera</taxon>
    </lineage>
</organism>
<sequence length="450" mass="49283">MASHLPLQEPSSPQNANADSPLSGTGKAGLQPSASMPNIKPKKLDQLERPSTPIDLKKSLSSRIVKVPSFTQMLPRKPIDSDFVFHEGLNEDDLGFDLHQTLRRHLVGGPYIQDFDKDLPRPSPAREVIAPVYKPNWGAVRLNMGISIPDMDRMSNRPPPESWQGGGKDYCDIDRSLSRACPASSSVKKILGFSLSKQTARPDITKAPPPMRDPEAEQVVLVQEMRRTIEYKWVRPSMRQPVRFSKQTTRAQNFLGMKAAAGQTALCGKPALTDGCAVQFVPVETKDPGCTRRRESVSSPLFNRTAPRAAYDHLKKGGRGGGDGTFVEKAEVGGGFRNPTVNASSAVSFPGRGEGANKHSSTVYTTGGVSNAMTEGGKGGSVASRTPVFDPQKHEGWTVKVVPARQRASEFPTQFRRQLRQSESKPNLRTLSDFSCQIRALRKTRSHAFL</sequence>
<feature type="compositionally biased region" description="Polar residues" evidence="1">
    <location>
        <begin position="9"/>
        <end position="23"/>
    </location>
</feature>